<dbReference type="RefSeq" id="WP_303277099.1">
    <property type="nucleotide sequence ID" value="NZ_JAUOEK010000071.1"/>
</dbReference>
<dbReference type="Proteomes" id="UP001176883">
    <property type="component" value="Unassembled WGS sequence"/>
</dbReference>
<gene>
    <name evidence="1" type="ORF">Q4Q35_06285</name>
</gene>
<reference evidence="1" key="1">
    <citation type="submission" date="2023-07" db="EMBL/GenBank/DDBJ databases">
        <title>Two novel species in the genus Flavivirga.</title>
        <authorList>
            <person name="Kwon K."/>
        </authorList>
    </citation>
    <scope>NUCLEOTIDE SEQUENCE</scope>
    <source>
        <strain evidence="1">KCTC 52353</strain>
    </source>
</reference>
<evidence type="ECO:0000313" key="2">
    <source>
        <dbReference type="Proteomes" id="UP001176883"/>
    </source>
</evidence>
<keyword evidence="2" id="KW-1185">Reference proteome</keyword>
<accession>A0ABT8W8F3</accession>
<organism evidence="1 2">
    <name type="scientific">Flavivirga aquimarina</name>
    <dbReference type="NCBI Taxonomy" id="2027862"/>
    <lineage>
        <taxon>Bacteria</taxon>
        <taxon>Pseudomonadati</taxon>
        <taxon>Bacteroidota</taxon>
        <taxon>Flavobacteriia</taxon>
        <taxon>Flavobacteriales</taxon>
        <taxon>Flavobacteriaceae</taxon>
        <taxon>Flavivirga</taxon>
    </lineage>
</organism>
<protein>
    <submittedName>
        <fullName evidence="1">Uncharacterized protein</fullName>
    </submittedName>
</protein>
<sequence>MIISQPASSFPASNEKQFYVSVSRGRENVSIYTDDAEDLLSHVEKHGDRQGATELIKTEFSKTIEIEKEISREIKREIELIKTVDIEPDI</sequence>
<comment type="caution">
    <text evidence="1">The sequence shown here is derived from an EMBL/GenBank/DDBJ whole genome shotgun (WGS) entry which is preliminary data.</text>
</comment>
<proteinExistence type="predicted"/>
<name>A0ABT8W8F3_9FLAO</name>
<evidence type="ECO:0000313" key="1">
    <source>
        <dbReference type="EMBL" id="MDO5969409.1"/>
    </source>
</evidence>
<dbReference type="EMBL" id="JAUOEK010000071">
    <property type="protein sequence ID" value="MDO5969409.1"/>
    <property type="molecule type" value="Genomic_DNA"/>
</dbReference>